<gene>
    <name evidence="6" type="ORF">CJD38_13180</name>
</gene>
<dbReference type="GO" id="GO:0005085">
    <property type="term" value="F:guanyl-nucleotide exchange factor activity"/>
    <property type="evidence" value="ECO:0007669"/>
    <property type="project" value="TreeGrafter"/>
</dbReference>
<comment type="caution">
    <text evidence="6">The sequence shown here is derived from an EMBL/GenBank/DDBJ whole genome shotgun (WGS) entry which is preliminary data.</text>
</comment>
<feature type="compositionally biased region" description="Low complexity" evidence="3">
    <location>
        <begin position="242"/>
        <end position="258"/>
    </location>
</feature>
<dbReference type="SUPFAM" id="SSF48726">
    <property type="entry name" value="Immunoglobulin"/>
    <property type="match status" value="4"/>
</dbReference>
<accession>A0A2T5MD19</accession>
<dbReference type="PROSITE" id="PS50012">
    <property type="entry name" value="RCC1_3"/>
    <property type="match status" value="6"/>
</dbReference>
<dbReference type="InterPro" id="IPR000408">
    <property type="entry name" value="Reg_chr_condens"/>
</dbReference>
<dbReference type="InterPro" id="IPR058923">
    <property type="entry name" value="RCC1-like_dom"/>
</dbReference>
<feature type="chain" id="PRO_5015475138" description="Ig-like domain-containing protein" evidence="4">
    <location>
        <begin position="34"/>
        <end position="776"/>
    </location>
</feature>
<keyword evidence="4" id="KW-0732">Signal</keyword>
<keyword evidence="2" id="KW-0677">Repeat</keyword>
<dbReference type="PRINTS" id="PR00633">
    <property type="entry name" value="RCCNDNSATION"/>
</dbReference>
<dbReference type="InterPro" id="IPR007110">
    <property type="entry name" value="Ig-like_dom"/>
</dbReference>
<feature type="region of interest" description="Disordered" evidence="3">
    <location>
        <begin position="226"/>
        <end position="276"/>
    </location>
</feature>
<dbReference type="Gene3D" id="2.130.10.30">
    <property type="entry name" value="Regulator of chromosome condensation 1/beta-lactamase-inhibitor protein II"/>
    <property type="match status" value="2"/>
</dbReference>
<dbReference type="InterPro" id="IPR051553">
    <property type="entry name" value="Ran_GTPase-activating"/>
</dbReference>
<dbReference type="GO" id="GO:0005737">
    <property type="term" value="C:cytoplasm"/>
    <property type="evidence" value="ECO:0007669"/>
    <property type="project" value="TreeGrafter"/>
</dbReference>
<dbReference type="SUPFAM" id="SSF50985">
    <property type="entry name" value="RCC1/BLIP-II"/>
    <property type="match status" value="1"/>
</dbReference>
<dbReference type="InterPro" id="IPR013098">
    <property type="entry name" value="Ig_I-set"/>
</dbReference>
<evidence type="ECO:0000256" key="4">
    <source>
        <dbReference type="SAM" id="SignalP"/>
    </source>
</evidence>
<dbReference type="AlphaFoldDB" id="A0A2T5MD19"/>
<dbReference type="PROSITE" id="PS50835">
    <property type="entry name" value="IG_LIKE"/>
    <property type="match status" value="1"/>
</dbReference>
<dbReference type="Pfam" id="PF13540">
    <property type="entry name" value="RCC1_2"/>
    <property type="match status" value="2"/>
</dbReference>
<dbReference type="InterPro" id="IPR009091">
    <property type="entry name" value="RCC1/BLIP-II"/>
</dbReference>
<evidence type="ECO:0000259" key="5">
    <source>
        <dbReference type="PROSITE" id="PS50835"/>
    </source>
</evidence>
<feature type="signal peptide" evidence="4">
    <location>
        <begin position="1"/>
        <end position="33"/>
    </location>
</feature>
<evidence type="ECO:0000313" key="6">
    <source>
        <dbReference type="EMBL" id="PTU30468.1"/>
    </source>
</evidence>
<proteinExistence type="predicted"/>
<evidence type="ECO:0000256" key="2">
    <source>
        <dbReference type="ARBA" id="ARBA00022737"/>
    </source>
</evidence>
<dbReference type="SMART" id="SM00409">
    <property type="entry name" value="IG"/>
    <property type="match status" value="4"/>
</dbReference>
<organism evidence="6 7">
    <name type="scientific">Stenotrophobium rhamnosiphilum</name>
    <dbReference type="NCBI Taxonomy" id="2029166"/>
    <lineage>
        <taxon>Bacteria</taxon>
        <taxon>Pseudomonadati</taxon>
        <taxon>Pseudomonadota</taxon>
        <taxon>Gammaproteobacteria</taxon>
        <taxon>Nevskiales</taxon>
        <taxon>Nevskiaceae</taxon>
        <taxon>Stenotrophobium</taxon>
    </lineage>
</organism>
<feature type="domain" description="Ig-like" evidence="5">
    <location>
        <begin position="228"/>
        <end position="315"/>
    </location>
</feature>
<dbReference type="PROSITE" id="PS51257">
    <property type="entry name" value="PROKAR_LIPOPROTEIN"/>
    <property type="match status" value="1"/>
</dbReference>
<dbReference type="EMBL" id="QANS01000005">
    <property type="protein sequence ID" value="PTU30468.1"/>
    <property type="molecule type" value="Genomic_DNA"/>
</dbReference>
<dbReference type="InterPro" id="IPR003599">
    <property type="entry name" value="Ig_sub"/>
</dbReference>
<evidence type="ECO:0000313" key="7">
    <source>
        <dbReference type="Proteomes" id="UP000244248"/>
    </source>
</evidence>
<name>A0A2T5MD19_9GAMM</name>
<protein>
    <recommendedName>
        <fullName evidence="5">Ig-like domain-containing protein</fullName>
    </recommendedName>
</protein>
<keyword evidence="1" id="KW-0344">Guanine-nucleotide releasing factor</keyword>
<keyword evidence="7" id="KW-1185">Reference proteome</keyword>
<sequence length="776" mass="77069">MDRVVMQKQRWGRNVALMAVVFLLAACSSGHHAPPPTPVITAQPADVSVVAGNLAAFSVTATGTTPAYQWQTSNNSGVSWADIAGATAASYTLATTTLSDSGHLFRVLVTAAGATVASSPAQLTVTTGVQAPAITVQPMSQTVTEPGTATFSVTATGTSLQYRWQLSADGSSWNDISSATSSSYTTPATSASASGAQFRVLVSNTAGSVTSNAVVLTINPASSGNAAPSFTTQPASQSVAEGSSATFTASATGTPTPTLQWQRSNNGGGSWVDISGETNNSYTTSVTVAGNSGAQFRVVATNSEGSVNSNVATLTVTAANAAPVFTTQPQDASVTAGSSAHFSVVASGVPTPTFQWQVSSDNGTNWINITGATSASYTTPATAAGDNGKRFRAVASNSSASVNSNAALLTVSVSLTAVIRPLSAGGGHSCALQADRTVACWGHNSSGELGDGGATDGSAPDRLTPFTVSGLTDVVSIVAGNSLSCALKTGGTVACWGSNLNGALGDGSTNYHSTPIAVSGLTSVVAIAASNHSCALKADGSVACWGSNSSGQVGIPVTPDKITAPVMVDGIAGVVAVATGWTHTCALKADGTAACWGDNSFGQLGTGHGTTSTPDTVSGLTNAVAIGAGMRHSCALKADGTVDCWGNNNTYGELGDGSGANSIYPVSVSGLTDAAAIAVGYSHTCALKVGGTVVCWGLNDVGQLGDGSTSNRATPVAVSGLSDVVAIAAGNLHSCALKTDGTVVCWGYNGDGRLGDNSSTNRLTPVAVSGGAVFWK</sequence>
<dbReference type="Proteomes" id="UP000244248">
    <property type="component" value="Unassembled WGS sequence"/>
</dbReference>
<dbReference type="InterPro" id="IPR036179">
    <property type="entry name" value="Ig-like_dom_sf"/>
</dbReference>
<dbReference type="Pfam" id="PF25390">
    <property type="entry name" value="WD40_RLD"/>
    <property type="match status" value="1"/>
</dbReference>
<evidence type="ECO:0000256" key="3">
    <source>
        <dbReference type="SAM" id="MobiDB-lite"/>
    </source>
</evidence>
<feature type="compositionally biased region" description="Polar residues" evidence="3">
    <location>
        <begin position="226"/>
        <end position="241"/>
    </location>
</feature>
<reference evidence="6 7" key="1">
    <citation type="submission" date="2018-04" db="EMBL/GenBank/DDBJ databases">
        <title>Novel species isolated from glacier.</title>
        <authorList>
            <person name="Liu Q."/>
            <person name="Xin Y.-H."/>
        </authorList>
    </citation>
    <scope>NUCLEOTIDE SEQUENCE [LARGE SCALE GENOMIC DNA]</scope>
    <source>
        <strain evidence="6 7">GT1R17</strain>
    </source>
</reference>
<dbReference type="Gene3D" id="2.60.40.10">
    <property type="entry name" value="Immunoglobulins"/>
    <property type="match status" value="3"/>
</dbReference>
<dbReference type="PANTHER" id="PTHR45982">
    <property type="entry name" value="REGULATOR OF CHROMOSOME CONDENSATION"/>
    <property type="match status" value="1"/>
</dbReference>
<dbReference type="Pfam" id="PF07679">
    <property type="entry name" value="I-set"/>
    <property type="match status" value="2"/>
</dbReference>
<evidence type="ECO:0000256" key="1">
    <source>
        <dbReference type="ARBA" id="ARBA00022658"/>
    </source>
</evidence>
<dbReference type="InterPro" id="IPR013783">
    <property type="entry name" value="Ig-like_fold"/>
</dbReference>
<dbReference type="PANTHER" id="PTHR45982:SF1">
    <property type="entry name" value="REGULATOR OF CHROMOSOME CONDENSATION"/>
    <property type="match status" value="1"/>
</dbReference>